<protein>
    <submittedName>
        <fullName evidence="1">Uncharacterized protein</fullName>
    </submittedName>
</protein>
<evidence type="ECO:0000313" key="1">
    <source>
        <dbReference type="EMBL" id="JAH22140.1"/>
    </source>
</evidence>
<accession>A0A0E9R0W2</accession>
<dbReference type="EMBL" id="GBXM01086437">
    <property type="protein sequence ID" value="JAH22140.1"/>
    <property type="molecule type" value="Transcribed_RNA"/>
</dbReference>
<sequence>MWPVCVFTRISENEGMCGF</sequence>
<dbReference type="AlphaFoldDB" id="A0A0E9R0W2"/>
<reference evidence="1" key="1">
    <citation type="submission" date="2014-11" db="EMBL/GenBank/DDBJ databases">
        <authorList>
            <person name="Amaro Gonzalez C."/>
        </authorList>
    </citation>
    <scope>NUCLEOTIDE SEQUENCE</scope>
</reference>
<name>A0A0E9R0W2_ANGAN</name>
<reference evidence="1" key="2">
    <citation type="journal article" date="2015" name="Fish Shellfish Immunol.">
        <title>Early steps in the European eel (Anguilla anguilla)-Vibrio vulnificus interaction in the gills: Role of the RtxA13 toxin.</title>
        <authorList>
            <person name="Callol A."/>
            <person name="Pajuelo D."/>
            <person name="Ebbesson L."/>
            <person name="Teles M."/>
            <person name="MacKenzie S."/>
            <person name="Amaro C."/>
        </authorList>
    </citation>
    <scope>NUCLEOTIDE SEQUENCE</scope>
</reference>
<proteinExistence type="predicted"/>
<organism evidence="1">
    <name type="scientific">Anguilla anguilla</name>
    <name type="common">European freshwater eel</name>
    <name type="synonym">Muraena anguilla</name>
    <dbReference type="NCBI Taxonomy" id="7936"/>
    <lineage>
        <taxon>Eukaryota</taxon>
        <taxon>Metazoa</taxon>
        <taxon>Chordata</taxon>
        <taxon>Craniata</taxon>
        <taxon>Vertebrata</taxon>
        <taxon>Euteleostomi</taxon>
        <taxon>Actinopterygii</taxon>
        <taxon>Neopterygii</taxon>
        <taxon>Teleostei</taxon>
        <taxon>Anguilliformes</taxon>
        <taxon>Anguillidae</taxon>
        <taxon>Anguilla</taxon>
    </lineage>
</organism>